<accession>A0A6A6LAW9</accession>
<comment type="caution">
    <text evidence="1">The sequence shown here is derived from an EMBL/GenBank/DDBJ whole genome shotgun (WGS) entry which is preliminary data.</text>
</comment>
<dbReference type="AlphaFoldDB" id="A0A6A6LAW9"/>
<keyword evidence="2" id="KW-1185">Reference proteome</keyword>
<evidence type="ECO:0000313" key="2">
    <source>
        <dbReference type="Proteomes" id="UP000467840"/>
    </source>
</evidence>
<sequence length="126" mass="13944">MAKVDFAKAKLDEVAEGNLKLPKRIASHLVTCPIFVYCSDQVVDACLVLGEAFYGAIEVQGKRVQELLAMDVKTLEEEYKALLSDKAGELEYLQSLQGQVEKLKVNIPIALLHCAMKISHMGMLVH</sequence>
<dbReference type="EMBL" id="JAAGAX010000012">
    <property type="protein sequence ID" value="KAF2297253.1"/>
    <property type="molecule type" value="Genomic_DNA"/>
</dbReference>
<dbReference type="PANTHER" id="PTHR38353:SF2">
    <property type="entry name" value="TROPOMYOSIN"/>
    <property type="match status" value="1"/>
</dbReference>
<reference evidence="1 2" key="1">
    <citation type="journal article" date="2020" name="Mol. Plant">
        <title>The Chromosome-Based Rubber Tree Genome Provides New Insights into Spurge Genome Evolution and Rubber Biosynthesis.</title>
        <authorList>
            <person name="Liu J."/>
            <person name="Shi C."/>
            <person name="Shi C.C."/>
            <person name="Li W."/>
            <person name="Zhang Q.J."/>
            <person name="Zhang Y."/>
            <person name="Li K."/>
            <person name="Lu H.F."/>
            <person name="Shi C."/>
            <person name="Zhu S.T."/>
            <person name="Xiao Z.Y."/>
            <person name="Nan H."/>
            <person name="Yue Y."/>
            <person name="Zhu X.G."/>
            <person name="Wu Y."/>
            <person name="Hong X.N."/>
            <person name="Fan G.Y."/>
            <person name="Tong Y."/>
            <person name="Zhang D."/>
            <person name="Mao C.L."/>
            <person name="Liu Y.L."/>
            <person name="Hao S.J."/>
            <person name="Liu W.Q."/>
            <person name="Lv M.Q."/>
            <person name="Zhang H.B."/>
            <person name="Liu Y."/>
            <person name="Hu-Tang G.R."/>
            <person name="Wang J.P."/>
            <person name="Wang J.H."/>
            <person name="Sun Y.H."/>
            <person name="Ni S.B."/>
            <person name="Chen W.B."/>
            <person name="Zhang X.C."/>
            <person name="Jiao Y.N."/>
            <person name="Eichler E.E."/>
            <person name="Li G.H."/>
            <person name="Liu X."/>
            <person name="Gao L.Z."/>
        </authorList>
    </citation>
    <scope>NUCLEOTIDE SEQUENCE [LARGE SCALE GENOMIC DNA]</scope>
    <source>
        <strain evidence="2">cv. GT1</strain>
        <tissue evidence="1">Leaf</tissue>
    </source>
</reference>
<organism evidence="1 2">
    <name type="scientific">Hevea brasiliensis</name>
    <name type="common">Para rubber tree</name>
    <name type="synonym">Siphonia brasiliensis</name>
    <dbReference type="NCBI Taxonomy" id="3981"/>
    <lineage>
        <taxon>Eukaryota</taxon>
        <taxon>Viridiplantae</taxon>
        <taxon>Streptophyta</taxon>
        <taxon>Embryophyta</taxon>
        <taxon>Tracheophyta</taxon>
        <taxon>Spermatophyta</taxon>
        <taxon>Magnoliopsida</taxon>
        <taxon>eudicotyledons</taxon>
        <taxon>Gunneridae</taxon>
        <taxon>Pentapetalae</taxon>
        <taxon>rosids</taxon>
        <taxon>fabids</taxon>
        <taxon>Malpighiales</taxon>
        <taxon>Euphorbiaceae</taxon>
        <taxon>Crotonoideae</taxon>
        <taxon>Micrandreae</taxon>
        <taxon>Hevea</taxon>
    </lineage>
</organism>
<protein>
    <submittedName>
        <fullName evidence="1">Uncharacterized protein</fullName>
    </submittedName>
</protein>
<dbReference type="PANTHER" id="PTHR38353">
    <property type="entry name" value="TROPOMYOSIN"/>
    <property type="match status" value="1"/>
</dbReference>
<evidence type="ECO:0000313" key="1">
    <source>
        <dbReference type="EMBL" id="KAF2297253.1"/>
    </source>
</evidence>
<proteinExistence type="predicted"/>
<gene>
    <name evidence="1" type="ORF">GH714_020033</name>
</gene>
<name>A0A6A6LAW9_HEVBR</name>
<dbReference type="Proteomes" id="UP000467840">
    <property type="component" value="Chromosome 18"/>
</dbReference>